<dbReference type="AlphaFoldDB" id="A0A1H1M2A6"/>
<evidence type="ECO:0000313" key="5">
    <source>
        <dbReference type="Proteomes" id="UP000893823"/>
    </source>
</evidence>
<accession>A0A1H1M2A6</accession>
<protein>
    <submittedName>
        <fullName evidence="3">Protein N-acetyltransferase, RimJ/RimL family</fullName>
    </submittedName>
    <submittedName>
        <fullName evidence="2">RimJ/RimL family protein N-acetyltransferase</fullName>
    </submittedName>
</protein>
<dbReference type="GO" id="GO:0016747">
    <property type="term" value="F:acyltransferase activity, transferring groups other than amino-acyl groups"/>
    <property type="evidence" value="ECO:0007669"/>
    <property type="project" value="InterPro"/>
</dbReference>
<reference evidence="3" key="2">
    <citation type="submission" date="2016-10" db="EMBL/GenBank/DDBJ databases">
        <authorList>
            <person name="de Groot N.N."/>
        </authorList>
    </citation>
    <scope>NUCLEOTIDE SEQUENCE [LARGE SCALE GENOMIC DNA]</scope>
    <source>
        <strain evidence="3">CPCC 202695</strain>
    </source>
</reference>
<dbReference type="InterPro" id="IPR051531">
    <property type="entry name" value="N-acetyltransferase"/>
</dbReference>
<dbReference type="STRING" id="589382.SAMN04489721_0326"/>
<evidence type="ECO:0000259" key="1">
    <source>
        <dbReference type="PROSITE" id="PS51186"/>
    </source>
</evidence>
<dbReference type="RefSeq" id="WP_092668717.1">
    <property type="nucleotide sequence ID" value="NZ_BMDN01000005.1"/>
</dbReference>
<keyword evidence="3" id="KW-0808">Transferase</keyword>
<dbReference type="EMBL" id="SODL02000005">
    <property type="protein sequence ID" value="MCP2368696.1"/>
    <property type="molecule type" value="Genomic_DNA"/>
</dbReference>
<name>A0A1H1M2A6_9MICO</name>
<keyword evidence="5" id="KW-1185">Reference proteome</keyword>
<dbReference type="PANTHER" id="PTHR43792">
    <property type="entry name" value="GNAT FAMILY, PUTATIVE (AFU_ORTHOLOGUE AFUA_3G00765)-RELATED-RELATED"/>
    <property type="match status" value="1"/>
</dbReference>
<dbReference type="SUPFAM" id="SSF55729">
    <property type="entry name" value="Acyl-CoA N-acyltransferases (Nat)"/>
    <property type="match status" value="1"/>
</dbReference>
<proteinExistence type="predicted"/>
<dbReference type="PROSITE" id="PS51186">
    <property type="entry name" value="GNAT"/>
    <property type="match status" value="1"/>
</dbReference>
<dbReference type="InterPro" id="IPR016181">
    <property type="entry name" value="Acyl_CoA_acyltransferase"/>
</dbReference>
<sequence>MTHAQVTWPRQAGPLVLRPPTREDLDRVLAWRNRPEVTRWLLHTTVEPDAFRRRWLSAVEDPRDHSVVAELDGEIVGTGSLEVIDGIGQFDGDDWRDAEGLIGYLVAPDHAGRGYATHILAGLLEIAFAEVGLRRITGACFADNVASWRVMEKAGMRREQHGVRDSWHAEHGWIDGYTYAILAEEWNPVG</sequence>
<dbReference type="OrthoDB" id="9132139at2"/>
<reference evidence="4" key="1">
    <citation type="submission" date="2016-10" db="EMBL/GenBank/DDBJ databases">
        <authorList>
            <person name="Varghese N."/>
            <person name="Submissions S."/>
        </authorList>
    </citation>
    <scope>NUCLEOTIDE SEQUENCE [LARGE SCALE GENOMIC DNA]</scope>
    <source>
        <strain evidence="4">CPCC 202695</strain>
    </source>
</reference>
<dbReference type="CDD" id="cd04301">
    <property type="entry name" value="NAT_SF"/>
    <property type="match status" value="1"/>
</dbReference>
<dbReference type="Pfam" id="PF13302">
    <property type="entry name" value="Acetyltransf_3"/>
    <property type="match status" value="1"/>
</dbReference>
<dbReference type="Gene3D" id="3.40.630.30">
    <property type="match status" value="1"/>
</dbReference>
<reference evidence="2" key="3">
    <citation type="submission" date="2022-06" db="EMBL/GenBank/DDBJ databases">
        <title>Genomic Encyclopedia of Type Strains, Phase III (KMG-III): the genomes of soil and plant-associated and newly described type strains.</title>
        <authorList>
            <person name="Whitman W."/>
        </authorList>
    </citation>
    <scope>NUCLEOTIDE SEQUENCE</scope>
    <source>
        <strain evidence="2">CPCC 202695</strain>
    </source>
</reference>
<organism evidence="3 4">
    <name type="scientific">Agromyces flavus</name>
    <dbReference type="NCBI Taxonomy" id="589382"/>
    <lineage>
        <taxon>Bacteria</taxon>
        <taxon>Bacillati</taxon>
        <taxon>Actinomycetota</taxon>
        <taxon>Actinomycetes</taxon>
        <taxon>Micrococcales</taxon>
        <taxon>Microbacteriaceae</taxon>
        <taxon>Agromyces</taxon>
    </lineage>
</organism>
<evidence type="ECO:0000313" key="2">
    <source>
        <dbReference type="EMBL" id="MCP2368696.1"/>
    </source>
</evidence>
<dbReference type="Proteomes" id="UP000893823">
    <property type="component" value="Unassembled WGS sequence"/>
</dbReference>
<evidence type="ECO:0000313" key="4">
    <source>
        <dbReference type="Proteomes" id="UP000199482"/>
    </source>
</evidence>
<feature type="domain" description="N-acetyltransferase" evidence="1">
    <location>
        <begin position="15"/>
        <end position="184"/>
    </location>
</feature>
<dbReference type="InterPro" id="IPR000182">
    <property type="entry name" value="GNAT_dom"/>
</dbReference>
<dbReference type="Proteomes" id="UP000199482">
    <property type="component" value="Chromosome I"/>
</dbReference>
<dbReference type="EMBL" id="LT629755">
    <property type="protein sequence ID" value="SDR80770.1"/>
    <property type="molecule type" value="Genomic_DNA"/>
</dbReference>
<evidence type="ECO:0000313" key="3">
    <source>
        <dbReference type="EMBL" id="SDR80770.1"/>
    </source>
</evidence>
<gene>
    <name evidence="2" type="ORF">BCL57_002872</name>
    <name evidence="3" type="ORF">SAMN04489721_0326</name>
</gene>